<reference evidence="2 3" key="3">
    <citation type="journal article" date="2014" name="Genome Announc.">
        <title>Genome Sequence of the Microsporidian Species Nematocida sp1 Strain ERTm6 (ATCC PRA-372).</title>
        <authorList>
            <person name="Bakowski M.A."/>
            <person name="Priest M."/>
            <person name="Young S."/>
            <person name="Cuomo C.A."/>
            <person name="Troemel E.R."/>
        </authorList>
    </citation>
    <scope>NUCLEOTIDE SEQUENCE [LARGE SCALE GENOMIC DNA]</scope>
    <source>
        <strain evidence="2 3">ERTm6</strain>
    </source>
</reference>
<accession>H8ZAA5</accession>
<accession>A0A086J2S1</accession>
<evidence type="ECO:0000313" key="2">
    <source>
        <dbReference type="EMBL" id="KFG26439.1"/>
    </source>
</evidence>
<evidence type="ECO:0000313" key="3">
    <source>
        <dbReference type="Proteomes" id="UP000054524"/>
    </source>
</evidence>
<dbReference type="OrthoDB" id="2189477at2759"/>
<dbReference type="Proteomes" id="UP000005622">
    <property type="component" value="Unassembled WGS sequence"/>
</dbReference>
<reference evidence="1" key="1">
    <citation type="submission" date="2011-03" db="EMBL/GenBank/DDBJ databases">
        <title>The Genome Sequence of Nematocida sp1 strain ERTm2.</title>
        <authorList>
            <consortium name="The Broad Institute Genome Sequencing Platform"/>
            <consortium name="The Broad Institute Genome Sequencing Center for Infectious Disease"/>
            <person name="Cuomo C."/>
            <person name="Troemel E."/>
            <person name="Young S.K."/>
            <person name="Zeng Q."/>
            <person name="Gargeya S."/>
            <person name="Fitzgerald M."/>
            <person name="Haas B."/>
            <person name="Abouelleil A."/>
            <person name="Alvarado L."/>
            <person name="Arachchi H.M."/>
            <person name="Berlin A."/>
            <person name="Brown A."/>
            <person name="Chapman S.B."/>
            <person name="Chen Z."/>
            <person name="Dunbar C."/>
            <person name="Freedman E."/>
            <person name="Gearin G."/>
            <person name="Gellesch M."/>
            <person name="Goldberg J."/>
            <person name="Griggs A."/>
            <person name="Gujja S."/>
            <person name="Heilman E.R."/>
            <person name="Heiman D."/>
            <person name="Howarth C."/>
            <person name="Larson L."/>
            <person name="Lui A."/>
            <person name="MacDonald P.J.P."/>
            <person name="Mehta T."/>
            <person name="Montmayeur A."/>
            <person name="Murphy C."/>
            <person name="Neiman D."/>
            <person name="Pearson M."/>
            <person name="Priest M."/>
            <person name="Roberts A."/>
            <person name="Saif S."/>
            <person name="Shea T."/>
            <person name="Shenoy N."/>
            <person name="Sisk P."/>
            <person name="Stolte C."/>
            <person name="Sykes S."/>
            <person name="White J."/>
            <person name="Yandava C."/>
            <person name="Wortman J."/>
            <person name="Nusbaum C."/>
            <person name="Birren B."/>
        </authorList>
    </citation>
    <scope>NUCLEOTIDE SEQUENCE</scope>
    <source>
        <strain evidence="1">ERTm2</strain>
    </source>
</reference>
<evidence type="ECO:0000313" key="1">
    <source>
        <dbReference type="EMBL" id="EHY66886.1"/>
    </source>
</evidence>
<keyword evidence="3" id="KW-1185">Reference proteome</keyword>
<organism evidence="1">
    <name type="scientific">Nematocida ausubeli (strain ATCC PRA-371 / ERTm2)</name>
    <name type="common">Nematode killer fungus</name>
    <dbReference type="NCBI Taxonomy" id="1913371"/>
    <lineage>
        <taxon>Eukaryota</taxon>
        <taxon>Fungi</taxon>
        <taxon>Fungi incertae sedis</taxon>
        <taxon>Microsporidia</taxon>
        <taxon>Nematocida</taxon>
    </lineage>
</organism>
<protein>
    <submittedName>
        <fullName evidence="1">Uncharacterized protein</fullName>
    </submittedName>
</protein>
<dbReference type="HOGENOM" id="CLU_2223924_0_0_1"/>
<dbReference type="Proteomes" id="UP000054524">
    <property type="component" value="Unassembled WGS sequence"/>
</dbReference>
<dbReference type="EMBL" id="AKIJ01000002">
    <property type="protein sequence ID" value="KFG26439.1"/>
    <property type="molecule type" value="Genomic_DNA"/>
</dbReference>
<name>H8ZAA5_NEMA1</name>
<sequence length="106" mass="12121">MYYELAKDVPTDKKEIIVLGEILVEEEDIFLQGADDYKVSLSFSQEDEPMKHDLSEYEGEKVLIFGAPSKDSIKVIGHSAFKTPIDENLFRNAIKEMGKYPDLFDN</sequence>
<reference evidence="2" key="2">
    <citation type="submission" date="2012-10" db="EMBL/GenBank/DDBJ databases">
        <authorList>
            <consortium name="The Broad Institute Genome Sequencing Platform"/>
            <consortium name="The Broad Institute Genome Sequencing Center for Infectious Disease"/>
            <person name="Cuomo C."/>
            <person name="Troemel E."/>
            <person name="Walker B."/>
            <person name="Young S.K."/>
            <person name="Zeng Q."/>
            <person name="Gargeya S."/>
            <person name="Fitzgerald M."/>
            <person name="Haas B."/>
            <person name="Abouelleil A."/>
            <person name="Alvarado L."/>
            <person name="Arachchi H.M."/>
            <person name="Berlin A.M."/>
            <person name="Chapman S.B."/>
            <person name="Goldberg J."/>
            <person name="Griggs A."/>
            <person name="Gujja S."/>
            <person name="Hansen M."/>
            <person name="Howarth C."/>
            <person name="Imamovic A."/>
            <person name="Larimer J."/>
            <person name="McCowan C."/>
            <person name="Murphy C."/>
            <person name="Neiman D."/>
            <person name="Pearson M."/>
            <person name="Priest M."/>
            <person name="Roberts A."/>
            <person name="Saif S."/>
            <person name="Shea T."/>
            <person name="Sisk P."/>
            <person name="Sykes S."/>
            <person name="Wortman J."/>
            <person name="Nusbaum C."/>
            <person name="Birren B."/>
        </authorList>
    </citation>
    <scope>NUCLEOTIDE SEQUENCE</scope>
    <source>
        <strain evidence="2">ERTm6</strain>
    </source>
</reference>
<proteinExistence type="predicted"/>
<dbReference type="EMBL" id="JH604633">
    <property type="protein sequence ID" value="EHY66886.1"/>
    <property type="molecule type" value="Genomic_DNA"/>
</dbReference>
<dbReference type="AlphaFoldDB" id="H8ZAA5"/>
<gene>
    <name evidence="1" type="ORF">NERG_00526</name>
    <name evidence="2" type="ORF">NESG_00584</name>
</gene>